<evidence type="ECO:0000256" key="1">
    <source>
        <dbReference type="SAM" id="Phobius"/>
    </source>
</evidence>
<feature type="transmembrane region" description="Helical" evidence="1">
    <location>
        <begin position="380"/>
        <end position="404"/>
    </location>
</feature>
<keyword evidence="1" id="KW-1133">Transmembrane helix</keyword>
<keyword evidence="3" id="KW-1185">Reference proteome</keyword>
<keyword evidence="1" id="KW-0472">Membrane</keyword>
<name>A0A8S9Z1R5_9TREM</name>
<evidence type="ECO:0000313" key="2">
    <source>
        <dbReference type="EMBL" id="KAF7260832.1"/>
    </source>
</evidence>
<evidence type="ECO:0000313" key="3">
    <source>
        <dbReference type="Proteomes" id="UP000822476"/>
    </source>
</evidence>
<sequence>MCDTTQFTIKCSLPAPSSLSEHSRLSSEFRIAAALEQGGIMPGVSLVQSVQQNIVLASPFSTHSLCNCTLSTEKPVNSTQDLHILRCQRGAPSIDSAEQIPCQRVNNLIRIGPIGSDMQVPWENGSMSIATPDTVKIAPWGFVDLFADGSVQQLQLDLRLHEHKIDALSLAGLHNLHMLLTRTSLVKWDSCSLSNLPKMEQLLLSCKSKFEEFLTLGSAIRIVRFVDCEEAPLQFYCINCLQDPSVNVIRIRPGPPLKQYMVKFSQFQLADRLEEPPTVEDLDQISIGQCMPNICSDTMLCRDNVPLQMALINEGRPTARSTETESPNVVWYVEEASETHGVSTHSWIPSDRRSASPYTSQNPKSVLTQHLMYLPRSKRIWIAGTIISVIVAFLVTLCVIISLTRRRARKHQAKFSRSRARSRMLPNGVCREPAIILIGETKLEPPPEPV</sequence>
<reference evidence="2" key="1">
    <citation type="submission" date="2019-07" db="EMBL/GenBank/DDBJ databases">
        <title>Annotation for the trematode Paragonimus miyazaki's.</title>
        <authorList>
            <person name="Choi Y.-J."/>
        </authorList>
    </citation>
    <scope>NUCLEOTIDE SEQUENCE</scope>
    <source>
        <strain evidence="2">Japan</strain>
    </source>
</reference>
<accession>A0A8S9Z1R5</accession>
<protein>
    <submittedName>
        <fullName evidence="2">Uncharacterized protein</fullName>
    </submittedName>
</protein>
<dbReference type="OrthoDB" id="6273080at2759"/>
<dbReference type="Proteomes" id="UP000822476">
    <property type="component" value="Unassembled WGS sequence"/>
</dbReference>
<comment type="caution">
    <text evidence="2">The sequence shown here is derived from an EMBL/GenBank/DDBJ whole genome shotgun (WGS) entry which is preliminary data.</text>
</comment>
<dbReference type="EMBL" id="JTDE01000591">
    <property type="protein sequence ID" value="KAF7260832.1"/>
    <property type="molecule type" value="Genomic_DNA"/>
</dbReference>
<organism evidence="2 3">
    <name type="scientific">Paragonimus skrjabini miyazakii</name>
    <dbReference type="NCBI Taxonomy" id="59628"/>
    <lineage>
        <taxon>Eukaryota</taxon>
        <taxon>Metazoa</taxon>
        <taxon>Spiralia</taxon>
        <taxon>Lophotrochozoa</taxon>
        <taxon>Platyhelminthes</taxon>
        <taxon>Trematoda</taxon>
        <taxon>Digenea</taxon>
        <taxon>Plagiorchiida</taxon>
        <taxon>Troglotremata</taxon>
        <taxon>Troglotrematidae</taxon>
        <taxon>Paragonimus</taxon>
    </lineage>
</organism>
<proteinExistence type="predicted"/>
<dbReference type="AlphaFoldDB" id="A0A8S9Z1R5"/>
<keyword evidence="1" id="KW-0812">Transmembrane</keyword>
<gene>
    <name evidence="2" type="ORF">EG68_01668</name>
</gene>